<dbReference type="SMART" id="SM01358">
    <property type="entry name" value="HBM"/>
    <property type="match status" value="1"/>
</dbReference>
<feature type="domain" description="HBM" evidence="2">
    <location>
        <begin position="28"/>
        <end position="259"/>
    </location>
</feature>
<keyword evidence="4" id="KW-1185">Reference proteome</keyword>
<comment type="caution">
    <text evidence="3">The sequence shown here is derived from an EMBL/GenBank/DDBJ whole genome shotgun (WGS) entry which is preliminary data.</text>
</comment>
<sequence>MKWDSIKSRLLLMTTLCVLGMGLMTINQHYFGQKLSALNEQNVALQQMQTDLLQLRRHEKDFLLRHDRRYLEQFREQYQRFIATVNSLDQVIGQYELPASLVSDIAVNSELYARDFYKLTQLMEVYGLTADTGINGELRQLSTALNTRAEGLTPALVSLLGRATYLAADYQLIADPKTLEALRQTLSLILGNQSLPVEVESLLVDFRQQVNRLAQVKQQIGLTEQQGLRGQFRQQAHRVEEDLKTLDNALQPVLVSHKEQATVFSTVIAVLTSVALILLLVKSFATFHRSFANFVLFFYRCKRQYQRIDPKQLGFSEFRSLAALANEMVESRRQIERRLAKLEASDPKPAEVAP</sequence>
<organism evidence="3 4">
    <name type="scientific">Alteromonas oceani</name>
    <dbReference type="NCBI Taxonomy" id="2071609"/>
    <lineage>
        <taxon>Bacteria</taxon>
        <taxon>Pseudomonadati</taxon>
        <taxon>Pseudomonadota</taxon>
        <taxon>Gammaproteobacteria</taxon>
        <taxon>Alteromonadales</taxon>
        <taxon>Alteromonadaceae</taxon>
        <taxon>Alteromonas/Salinimonas group</taxon>
        <taxon>Alteromonas</taxon>
    </lineage>
</organism>
<gene>
    <name evidence="3" type="ORF">ACFOEW_17170</name>
</gene>
<evidence type="ECO:0000313" key="3">
    <source>
        <dbReference type="EMBL" id="MFC3203543.1"/>
    </source>
</evidence>
<evidence type="ECO:0000313" key="4">
    <source>
        <dbReference type="Proteomes" id="UP001595477"/>
    </source>
</evidence>
<feature type="transmembrane region" description="Helical" evidence="1">
    <location>
        <begin position="261"/>
        <end position="281"/>
    </location>
</feature>
<accession>A0ABV7K4M7</accession>
<dbReference type="Proteomes" id="UP001595477">
    <property type="component" value="Unassembled WGS sequence"/>
</dbReference>
<proteinExistence type="predicted"/>
<evidence type="ECO:0000259" key="2">
    <source>
        <dbReference type="SMART" id="SM01358"/>
    </source>
</evidence>
<dbReference type="EMBL" id="JBHRSX010000094">
    <property type="protein sequence ID" value="MFC3203543.1"/>
    <property type="molecule type" value="Genomic_DNA"/>
</dbReference>
<evidence type="ECO:0000256" key="1">
    <source>
        <dbReference type="SAM" id="Phobius"/>
    </source>
</evidence>
<keyword evidence="1" id="KW-0812">Transmembrane</keyword>
<keyword evidence="1" id="KW-0472">Membrane</keyword>
<reference evidence="4" key="1">
    <citation type="journal article" date="2019" name="Int. J. Syst. Evol. Microbiol.">
        <title>The Global Catalogue of Microorganisms (GCM) 10K type strain sequencing project: providing services to taxonomists for standard genome sequencing and annotation.</title>
        <authorList>
            <consortium name="The Broad Institute Genomics Platform"/>
            <consortium name="The Broad Institute Genome Sequencing Center for Infectious Disease"/>
            <person name="Wu L."/>
            <person name="Ma J."/>
        </authorList>
    </citation>
    <scope>NUCLEOTIDE SEQUENCE [LARGE SCALE GENOMIC DNA]</scope>
    <source>
        <strain evidence="4">KCTC 52449</strain>
    </source>
</reference>
<keyword evidence="1" id="KW-1133">Transmembrane helix</keyword>
<protein>
    <submittedName>
        <fullName evidence="3">Chemotaxis protein</fullName>
    </submittedName>
</protein>
<name>A0ABV7K4M7_9ALTE</name>
<dbReference type="InterPro" id="IPR032255">
    <property type="entry name" value="HBM"/>
</dbReference>
<dbReference type="RefSeq" id="WP_123326414.1">
    <property type="nucleotide sequence ID" value="NZ_JBHRSX010000094.1"/>
</dbReference>